<name>A0AAU7Q1C7_9RICK</name>
<gene>
    <name evidence="1" type="ORF">ABLO99_06365</name>
</gene>
<organism evidence="1">
    <name type="scientific">Wolbachia endosymbiont of Armadillidium arcangelii</name>
    <dbReference type="NCBI Taxonomy" id="3158571"/>
    <lineage>
        <taxon>Bacteria</taxon>
        <taxon>Pseudomonadati</taxon>
        <taxon>Pseudomonadota</taxon>
        <taxon>Alphaproteobacteria</taxon>
        <taxon>Rickettsiales</taxon>
        <taxon>Anaplasmataceae</taxon>
        <taxon>Wolbachieae</taxon>
        <taxon>Wolbachia</taxon>
    </lineage>
</organism>
<dbReference type="RefSeq" id="WP_349967278.1">
    <property type="nucleotide sequence ID" value="NZ_CP157942.1"/>
</dbReference>
<dbReference type="AlphaFoldDB" id="A0AAU7Q1C7"/>
<accession>A0AAU7Q1C7</accession>
<reference evidence="1" key="1">
    <citation type="submission" date="2024-06" db="EMBL/GenBank/DDBJ databases">
        <authorList>
            <person name="Dussert Y."/>
            <person name="Peccoud J."/>
            <person name="Pigeault R."/>
        </authorList>
    </citation>
    <scope>NUCLEOTIDE SEQUENCE</scope>
    <source>
        <strain evidence="1">WArc</strain>
    </source>
</reference>
<sequence length="130" mass="14386">MRTDKSLQNNVQGFATENNEQKVNIIGPFKLKSQGKNFTEQQLTRAIVGAHVQNVINEMVDSINQNLIDKLNTILTDEEKKVAKLIEDVGDQKSGLVKDLSDLKQAFEDIAPPLAAPPVFHVTGEENGLF</sequence>
<proteinExistence type="predicted"/>
<evidence type="ECO:0000313" key="1">
    <source>
        <dbReference type="EMBL" id="XBS66813.1"/>
    </source>
</evidence>
<dbReference type="EMBL" id="CP157942">
    <property type="protein sequence ID" value="XBS66813.1"/>
    <property type="molecule type" value="Genomic_DNA"/>
</dbReference>
<protein>
    <submittedName>
        <fullName evidence="1">Uncharacterized protein</fullName>
    </submittedName>
</protein>